<gene>
    <name evidence="2" type="ORF">AMORRO_LOCUS17196</name>
</gene>
<evidence type="ECO:0000313" key="2">
    <source>
        <dbReference type="EMBL" id="CAG8779397.1"/>
    </source>
</evidence>
<dbReference type="InterPro" id="IPR011990">
    <property type="entry name" value="TPR-like_helical_dom_sf"/>
</dbReference>
<dbReference type="EMBL" id="CAJVPV010051480">
    <property type="protein sequence ID" value="CAG8779397.1"/>
    <property type="molecule type" value="Genomic_DNA"/>
</dbReference>
<dbReference type="NCBIfam" id="TIGR00756">
    <property type="entry name" value="PPR"/>
    <property type="match status" value="1"/>
</dbReference>
<dbReference type="Proteomes" id="UP000789342">
    <property type="component" value="Unassembled WGS sequence"/>
</dbReference>
<comment type="caution">
    <text evidence="2">The sequence shown here is derived from an EMBL/GenBank/DDBJ whole genome shotgun (WGS) entry which is preliminary data.</text>
</comment>
<sequence>LVVVHHMAKNEIPLAIETYNGVINLMCKIERIGLALETVERFQEHGIKPNAGTFLPIYNALRMQCSEEFLRLHRLMRTNNVYI</sequence>
<proteinExistence type="predicted"/>
<name>A0A9N9JFS8_9GLOM</name>
<dbReference type="Pfam" id="PF13812">
    <property type="entry name" value="PPR_3"/>
    <property type="match status" value="1"/>
</dbReference>
<dbReference type="Gene3D" id="1.25.40.10">
    <property type="entry name" value="Tetratricopeptide repeat domain"/>
    <property type="match status" value="1"/>
</dbReference>
<dbReference type="AlphaFoldDB" id="A0A9N9JFS8"/>
<dbReference type="InterPro" id="IPR002885">
    <property type="entry name" value="PPR_rpt"/>
</dbReference>
<accession>A0A9N9JFS8</accession>
<organism evidence="2 3">
    <name type="scientific">Acaulospora morrowiae</name>
    <dbReference type="NCBI Taxonomy" id="94023"/>
    <lineage>
        <taxon>Eukaryota</taxon>
        <taxon>Fungi</taxon>
        <taxon>Fungi incertae sedis</taxon>
        <taxon>Mucoromycota</taxon>
        <taxon>Glomeromycotina</taxon>
        <taxon>Glomeromycetes</taxon>
        <taxon>Diversisporales</taxon>
        <taxon>Acaulosporaceae</taxon>
        <taxon>Acaulospora</taxon>
    </lineage>
</organism>
<dbReference type="PROSITE" id="PS51375">
    <property type="entry name" value="PPR"/>
    <property type="match status" value="1"/>
</dbReference>
<protein>
    <submittedName>
        <fullName evidence="2">8044_t:CDS:1</fullName>
    </submittedName>
</protein>
<feature type="non-terminal residue" evidence="2">
    <location>
        <position position="1"/>
    </location>
</feature>
<keyword evidence="3" id="KW-1185">Reference proteome</keyword>
<reference evidence="2" key="1">
    <citation type="submission" date="2021-06" db="EMBL/GenBank/DDBJ databases">
        <authorList>
            <person name="Kallberg Y."/>
            <person name="Tangrot J."/>
            <person name="Rosling A."/>
        </authorList>
    </citation>
    <scope>NUCLEOTIDE SEQUENCE</scope>
    <source>
        <strain evidence="2">CL551</strain>
    </source>
</reference>
<feature type="repeat" description="PPR" evidence="1">
    <location>
        <begin position="15"/>
        <end position="49"/>
    </location>
</feature>
<evidence type="ECO:0000313" key="3">
    <source>
        <dbReference type="Proteomes" id="UP000789342"/>
    </source>
</evidence>
<evidence type="ECO:0000256" key="1">
    <source>
        <dbReference type="PROSITE-ProRule" id="PRU00708"/>
    </source>
</evidence>
<dbReference type="OrthoDB" id="185373at2759"/>